<dbReference type="PROSITE" id="PS51722">
    <property type="entry name" value="G_TR_2"/>
    <property type="match status" value="1"/>
</dbReference>
<dbReference type="InterPro" id="IPR009001">
    <property type="entry name" value="Transl_elong_EF1A/Init_IF2_C"/>
</dbReference>
<evidence type="ECO:0000256" key="9">
    <source>
        <dbReference type="ARBA" id="ARBA00023134"/>
    </source>
</evidence>
<dbReference type="SUPFAM" id="SSF50447">
    <property type="entry name" value="Translation proteins"/>
    <property type="match status" value="1"/>
</dbReference>
<keyword evidence="7" id="KW-0460">Magnesium</keyword>
<keyword evidence="14" id="KW-1185">Reference proteome</keyword>
<evidence type="ECO:0000313" key="13">
    <source>
        <dbReference type="EMBL" id="BBE41756.1"/>
    </source>
</evidence>
<dbReference type="InterPro" id="IPR022424">
    <property type="entry name" value="TIF2_gsu"/>
</dbReference>
<evidence type="ECO:0000256" key="8">
    <source>
        <dbReference type="ARBA" id="ARBA00022917"/>
    </source>
</evidence>
<dbReference type="InterPro" id="IPR009000">
    <property type="entry name" value="Transl_B-barrel_sf"/>
</dbReference>
<dbReference type="NCBIfam" id="NF003077">
    <property type="entry name" value="PRK04000.1"/>
    <property type="match status" value="1"/>
</dbReference>
<proteinExistence type="inferred from homology"/>
<dbReference type="EC" id="3.6.5.3" evidence="2"/>
<keyword evidence="3 13" id="KW-0396">Initiation factor</keyword>
<organism evidence="13 14">
    <name type="scientific">Conexivisphaera calida</name>
    <dbReference type="NCBI Taxonomy" id="1874277"/>
    <lineage>
        <taxon>Archaea</taxon>
        <taxon>Nitrososphaerota</taxon>
        <taxon>Conexivisphaeria</taxon>
        <taxon>Conexivisphaerales</taxon>
        <taxon>Conexivisphaeraceae</taxon>
        <taxon>Conexivisphaera</taxon>
    </lineage>
</organism>
<evidence type="ECO:0000256" key="10">
    <source>
        <dbReference type="ARBA" id="ARBA00048107"/>
    </source>
</evidence>
<dbReference type="InterPro" id="IPR050543">
    <property type="entry name" value="eIF2G"/>
</dbReference>
<dbReference type="InterPro" id="IPR044127">
    <property type="entry name" value="eIF2g_dom_2"/>
</dbReference>
<reference evidence="13 14" key="1">
    <citation type="journal article" date="2019" name="ISME J.">
        <title>Isolation and characterization of a thermophilic sulfur- and iron-reducing thaumarchaeote from a terrestrial acidic hot spring.</title>
        <authorList>
            <person name="Kato S."/>
            <person name="Itoh T."/>
            <person name="Yuki M."/>
            <person name="Nagamori M."/>
            <person name="Ohnishi M."/>
            <person name="Uematsu K."/>
            <person name="Suzuki K."/>
            <person name="Takashina T."/>
            <person name="Ohkuma M."/>
        </authorList>
    </citation>
    <scope>NUCLEOTIDE SEQUENCE [LARGE SCALE GENOMIC DNA]</scope>
    <source>
        <strain evidence="13 14">NAS-02</strain>
    </source>
</reference>
<feature type="domain" description="Tr-type G" evidence="12">
    <location>
        <begin position="10"/>
        <end position="208"/>
    </location>
</feature>
<keyword evidence="9" id="KW-0342">GTP-binding</keyword>
<dbReference type="InterPro" id="IPR044128">
    <property type="entry name" value="eIF2g_GTP-bd"/>
</dbReference>
<evidence type="ECO:0000256" key="7">
    <source>
        <dbReference type="ARBA" id="ARBA00022842"/>
    </source>
</evidence>
<comment type="similarity">
    <text evidence="1">Belongs to the TRAFAC class translation factor GTPase superfamily. Classic translation factor GTPase family. EIF2G subfamily.</text>
</comment>
<dbReference type="NCBIfam" id="TIGR00231">
    <property type="entry name" value="small_GTP"/>
    <property type="match status" value="1"/>
</dbReference>
<dbReference type="GO" id="GO:0003743">
    <property type="term" value="F:translation initiation factor activity"/>
    <property type="evidence" value="ECO:0007669"/>
    <property type="project" value="UniProtKB-KW"/>
</dbReference>
<dbReference type="Pfam" id="PF09173">
    <property type="entry name" value="eIF2_C"/>
    <property type="match status" value="1"/>
</dbReference>
<dbReference type="RefSeq" id="WP_174448063.1">
    <property type="nucleotide sequence ID" value="NZ_AP018732.1"/>
</dbReference>
<dbReference type="InterPro" id="IPR015256">
    <property type="entry name" value="eIF2g_C"/>
</dbReference>
<dbReference type="GO" id="GO:0046872">
    <property type="term" value="F:metal ion binding"/>
    <property type="evidence" value="ECO:0007669"/>
    <property type="project" value="UniProtKB-KW"/>
</dbReference>
<dbReference type="Pfam" id="PF00009">
    <property type="entry name" value="GTP_EFTU"/>
    <property type="match status" value="1"/>
</dbReference>
<evidence type="ECO:0000313" key="14">
    <source>
        <dbReference type="Proteomes" id="UP000509448"/>
    </source>
</evidence>
<evidence type="ECO:0000256" key="1">
    <source>
        <dbReference type="ARBA" id="ARBA00005388"/>
    </source>
</evidence>
<keyword evidence="4" id="KW-0479">Metal-binding</keyword>
<evidence type="ECO:0000259" key="12">
    <source>
        <dbReference type="PROSITE" id="PS51722"/>
    </source>
</evidence>
<dbReference type="InterPro" id="IPR000795">
    <property type="entry name" value="T_Tr_GTP-bd_dom"/>
</dbReference>
<dbReference type="Gene3D" id="2.40.30.10">
    <property type="entry name" value="Translation factors"/>
    <property type="match status" value="2"/>
</dbReference>
<dbReference type="PRINTS" id="PR00315">
    <property type="entry name" value="ELONGATNFCT"/>
</dbReference>
<dbReference type="SUPFAM" id="SSF52540">
    <property type="entry name" value="P-loop containing nucleoside triphosphate hydrolases"/>
    <property type="match status" value="1"/>
</dbReference>
<evidence type="ECO:0000256" key="6">
    <source>
        <dbReference type="ARBA" id="ARBA00022801"/>
    </source>
</evidence>
<evidence type="ECO:0000256" key="3">
    <source>
        <dbReference type="ARBA" id="ARBA00022540"/>
    </source>
</evidence>
<dbReference type="SUPFAM" id="SSF50465">
    <property type="entry name" value="EF-Tu/eEF-1alpha/eIF2-gamma C-terminal domain"/>
    <property type="match status" value="1"/>
</dbReference>
<dbReference type="GO" id="GO:0001731">
    <property type="term" value="P:formation of translation preinitiation complex"/>
    <property type="evidence" value="ECO:0007669"/>
    <property type="project" value="TreeGrafter"/>
</dbReference>
<dbReference type="OrthoDB" id="7798at2157"/>
<sequence length="414" mass="44565">MSSGRRIPRQPEVNIGTAGHVDHGKTTLVEALTGKWTSAHSEELRRGITIKVGYADAAIYRCTGCDPPAAYNTDGDCTGCGGEPELRRVVSFVDCPGHESLMANMLSGASAMDGAVLVVAANEPIPQPQTREHLQALRIVGVERLVVALNKIDLVSWNDALSSYERLREFLEEHGYGDDVPVIPTSAQRRLNIDALVQAIEEHIPTPPRDRSKPPMMQVLRSFDVNKPGTELSELKGGILGGTLMQGVLRVGDEVELRPGIFDPDRQKYFPVTTKVVSLGTSAGLVDSVEPGGLIAVGTELDPFFTKGDQVVGDVMGPPGELPDVVDHLVMDVELLPSVVGATVPTKVEPLRKGEPLRLNVGTMVTLGIVSEVKGSRVSLSLRRPVCPPPNARVAISRRIEDRWRLVGSGRIIG</sequence>
<keyword evidence="6" id="KW-0378">Hydrolase</keyword>
<dbReference type="AlphaFoldDB" id="A0A4P2VB63"/>
<dbReference type="GO" id="GO:0005525">
    <property type="term" value="F:GTP binding"/>
    <property type="evidence" value="ECO:0007669"/>
    <property type="project" value="UniProtKB-KW"/>
</dbReference>
<accession>A0A4P2VB63</accession>
<evidence type="ECO:0000256" key="2">
    <source>
        <dbReference type="ARBA" id="ARBA00011986"/>
    </source>
</evidence>
<dbReference type="InterPro" id="IPR027417">
    <property type="entry name" value="P-loop_NTPase"/>
</dbReference>
<dbReference type="NCBIfam" id="TIGR03680">
    <property type="entry name" value="eif2g_arch"/>
    <property type="match status" value="1"/>
</dbReference>
<dbReference type="FunFam" id="2.40.30.10:FF:000009">
    <property type="entry name" value="Eukaryotic translation initiation factor 2 subunit gamma"/>
    <property type="match status" value="1"/>
</dbReference>
<dbReference type="GO" id="GO:0003924">
    <property type="term" value="F:GTPase activity"/>
    <property type="evidence" value="ECO:0007669"/>
    <property type="project" value="InterPro"/>
</dbReference>
<dbReference type="GO" id="GO:0005829">
    <property type="term" value="C:cytosol"/>
    <property type="evidence" value="ECO:0007669"/>
    <property type="project" value="TreeGrafter"/>
</dbReference>
<protein>
    <recommendedName>
        <fullName evidence="2">protein-synthesizing GTPase</fullName>
        <ecNumber evidence="2">3.6.5.3</ecNumber>
    </recommendedName>
</protein>
<feature type="region of interest" description="Disordered" evidence="11">
    <location>
        <begin position="1"/>
        <end position="20"/>
    </location>
</feature>
<evidence type="ECO:0000256" key="4">
    <source>
        <dbReference type="ARBA" id="ARBA00022723"/>
    </source>
</evidence>
<dbReference type="Proteomes" id="UP000509448">
    <property type="component" value="Chromosome"/>
</dbReference>
<evidence type="ECO:0000256" key="5">
    <source>
        <dbReference type="ARBA" id="ARBA00022741"/>
    </source>
</evidence>
<dbReference type="FunFam" id="2.40.30.10:FF:000075">
    <property type="entry name" value="Translation initiation factor 2 subunit gamma"/>
    <property type="match status" value="1"/>
</dbReference>
<dbReference type="KEGG" id="ccai:NAS2_0365"/>
<dbReference type="InterPro" id="IPR005225">
    <property type="entry name" value="Small_GTP-bd"/>
</dbReference>
<keyword evidence="5" id="KW-0547">Nucleotide-binding</keyword>
<dbReference type="CDD" id="cd15490">
    <property type="entry name" value="eIF2_gamma_III"/>
    <property type="match status" value="1"/>
</dbReference>
<comment type="catalytic activity">
    <reaction evidence="10">
        <text>GTP + H2O = GDP + phosphate + H(+)</text>
        <dbReference type="Rhea" id="RHEA:19669"/>
        <dbReference type="ChEBI" id="CHEBI:15377"/>
        <dbReference type="ChEBI" id="CHEBI:15378"/>
        <dbReference type="ChEBI" id="CHEBI:37565"/>
        <dbReference type="ChEBI" id="CHEBI:43474"/>
        <dbReference type="ChEBI" id="CHEBI:58189"/>
        <dbReference type="EC" id="3.6.5.3"/>
    </reaction>
</comment>
<dbReference type="PANTHER" id="PTHR42854:SF3">
    <property type="entry name" value="EUKARYOTIC TRANSLATION INITIATION FACTOR 2 SUBUNIT 3-RELATED"/>
    <property type="match status" value="1"/>
</dbReference>
<keyword evidence="8" id="KW-0648">Protein biosynthesis</keyword>
<evidence type="ECO:0000256" key="11">
    <source>
        <dbReference type="SAM" id="MobiDB-lite"/>
    </source>
</evidence>
<dbReference type="EMBL" id="AP018732">
    <property type="protein sequence ID" value="BBE41756.1"/>
    <property type="molecule type" value="Genomic_DNA"/>
</dbReference>
<name>A0A4P2VB63_9ARCH</name>
<dbReference type="Gene3D" id="3.40.50.300">
    <property type="entry name" value="P-loop containing nucleotide triphosphate hydrolases"/>
    <property type="match status" value="1"/>
</dbReference>
<gene>
    <name evidence="13" type="ORF">NAS2_0365</name>
</gene>
<dbReference type="CDD" id="cd03688">
    <property type="entry name" value="eIF2_gamma_II"/>
    <property type="match status" value="1"/>
</dbReference>
<dbReference type="GO" id="GO:0000049">
    <property type="term" value="F:tRNA binding"/>
    <property type="evidence" value="ECO:0007669"/>
    <property type="project" value="InterPro"/>
</dbReference>
<dbReference type="GeneID" id="55584183"/>
<dbReference type="CDD" id="cd01888">
    <property type="entry name" value="eIF2_gamma"/>
    <property type="match status" value="1"/>
</dbReference>
<dbReference type="PANTHER" id="PTHR42854">
    <property type="entry name" value="EUKARYOTIC TRANSLATION INITIATION FACTOR 2 SUBUNIT 3 FAMILY MEMBER"/>
    <property type="match status" value="1"/>
</dbReference>